<keyword evidence="2" id="KW-1185">Reference proteome</keyword>
<reference evidence="1" key="1">
    <citation type="submission" date="2023-07" db="EMBL/GenBank/DDBJ databases">
        <title>Black Yeasts Isolated from many extreme environments.</title>
        <authorList>
            <person name="Coleine C."/>
            <person name="Stajich J.E."/>
            <person name="Selbmann L."/>
        </authorList>
    </citation>
    <scope>NUCLEOTIDE SEQUENCE</scope>
    <source>
        <strain evidence="1">CCFEE 5714</strain>
    </source>
</reference>
<organism evidence="1 2">
    <name type="scientific">Vermiconidia calcicola</name>
    <dbReference type="NCBI Taxonomy" id="1690605"/>
    <lineage>
        <taxon>Eukaryota</taxon>
        <taxon>Fungi</taxon>
        <taxon>Dikarya</taxon>
        <taxon>Ascomycota</taxon>
        <taxon>Pezizomycotina</taxon>
        <taxon>Dothideomycetes</taxon>
        <taxon>Dothideomycetidae</taxon>
        <taxon>Mycosphaerellales</taxon>
        <taxon>Extremaceae</taxon>
        <taxon>Vermiconidia</taxon>
    </lineage>
</organism>
<accession>A0ACC3MAT0</accession>
<evidence type="ECO:0000313" key="2">
    <source>
        <dbReference type="Proteomes" id="UP001281147"/>
    </source>
</evidence>
<proteinExistence type="predicted"/>
<sequence length="323" mass="35442">MQDLAHLFKQLQRNLRYNLQAMASLSARSSTPARPDRRPPDKDDEDLKHTPAVSSLAKESGKQVCTVYSLEIKVSTSDTIKSVPGFLHTPQNYRHEQSQGREKTGAILLSGAAGGVVGPSSIYLSIADKVASLKRGLPVLRLDYRYPARNRYCVSDVVAAMHYMQKGFAVSRFVLVGWSFGGAPVFTVGGQDDRVVGCATVASQTADTGGIREVATKCTPVLLLHGLSDRTLSASCSESLDDKYRRYTRGGQSKLQLFEGDDHAFTKNSLTAEEMICDFIMKQAGEEIAQAEQQSVVQKPLMSKEDRIKKMKEGGDMQDESIE</sequence>
<dbReference type="Proteomes" id="UP001281147">
    <property type="component" value="Unassembled WGS sequence"/>
</dbReference>
<gene>
    <name evidence="1" type="ORF">LTR37_020638</name>
</gene>
<dbReference type="EMBL" id="JAUTXU010000376">
    <property type="protein sequence ID" value="KAK3683020.1"/>
    <property type="molecule type" value="Genomic_DNA"/>
</dbReference>
<comment type="caution">
    <text evidence="1">The sequence shown here is derived from an EMBL/GenBank/DDBJ whole genome shotgun (WGS) entry which is preliminary data.</text>
</comment>
<protein>
    <submittedName>
        <fullName evidence="1">Uncharacterized protein</fullName>
    </submittedName>
</protein>
<evidence type="ECO:0000313" key="1">
    <source>
        <dbReference type="EMBL" id="KAK3683020.1"/>
    </source>
</evidence>
<name>A0ACC3MAT0_9PEZI</name>